<feature type="binding site" evidence="10">
    <location>
        <begin position="121"/>
        <end position="127"/>
    </location>
    <ligand>
        <name>ATP</name>
        <dbReference type="ChEBI" id="CHEBI:30616"/>
    </ligand>
</feature>
<dbReference type="Proteomes" id="UP001273799">
    <property type="component" value="Unassembled WGS sequence"/>
</dbReference>
<proteinExistence type="inferred from homology"/>
<dbReference type="Gene3D" id="3.90.190.20">
    <property type="entry name" value="Mur ligase, C-terminal domain"/>
    <property type="match status" value="1"/>
</dbReference>
<dbReference type="EMBL" id="FNAU01000001">
    <property type="protein sequence ID" value="SDE00154.1"/>
    <property type="molecule type" value="Genomic_DNA"/>
</dbReference>
<evidence type="ECO:0000259" key="15">
    <source>
        <dbReference type="Pfam" id="PF08245"/>
    </source>
</evidence>
<dbReference type="GO" id="GO:0005524">
    <property type="term" value="F:ATP binding"/>
    <property type="evidence" value="ECO:0007669"/>
    <property type="project" value="UniProtKB-UniRule"/>
</dbReference>
<dbReference type="SUPFAM" id="SSF53623">
    <property type="entry name" value="MurD-like peptide ligases, catalytic domain"/>
    <property type="match status" value="1"/>
</dbReference>
<dbReference type="SUPFAM" id="SSF53244">
    <property type="entry name" value="MurD-like peptide ligases, peptide-binding domain"/>
    <property type="match status" value="1"/>
</dbReference>
<keyword evidence="1 10" id="KW-0963">Cytoplasm</keyword>
<dbReference type="InterPro" id="IPR013221">
    <property type="entry name" value="Mur_ligase_cen"/>
</dbReference>
<dbReference type="PANTHER" id="PTHR43024">
    <property type="entry name" value="UDP-N-ACETYLMURAMOYL-TRIPEPTIDE--D-ALANYL-D-ALANINE LIGASE"/>
    <property type="match status" value="1"/>
</dbReference>
<dbReference type="HAMAP" id="MF_02019">
    <property type="entry name" value="MurF"/>
    <property type="match status" value="1"/>
</dbReference>
<dbReference type="Proteomes" id="UP000182744">
    <property type="component" value="Unassembled WGS sequence"/>
</dbReference>
<keyword evidence="8 10" id="KW-0131">Cell cycle</keyword>
<evidence type="ECO:0000256" key="3">
    <source>
        <dbReference type="ARBA" id="ARBA00022618"/>
    </source>
</evidence>
<dbReference type="GO" id="GO:0051301">
    <property type="term" value="P:cell division"/>
    <property type="evidence" value="ECO:0007669"/>
    <property type="project" value="UniProtKB-KW"/>
</dbReference>
<evidence type="ECO:0000256" key="8">
    <source>
        <dbReference type="ARBA" id="ARBA00023306"/>
    </source>
</evidence>
<feature type="compositionally biased region" description="Low complexity" evidence="12">
    <location>
        <begin position="471"/>
        <end position="488"/>
    </location>
</feature>
<dbReference type="InterPro" id="IPR035911">
    <property type="entry name" value="MurE/MurF_N"/>
</dbReference>
<keyword evidence="3 10" id="KW-0132">Cell division</keyword>
<evidence type="ECO:0000256" key="4">
    <source>
        <dbReference type="ARBA" id="ARBA00022741"/>
    </source>
</evidence>
<dbReference type="RefSeq" id="WP_074660591.1">
    <property type="nucleotide sequence ID" value="NZ_FNAU01000001.1"/>
</dbReference>
<dbReference type="NCBIfam" id="TIGR01143">
    <property type="entry name" value="murF"/>
    <property type="match status" value="1"/>
</dbReference>
<keyword evidence="2 10" id="KW-0436">Ligase</keyword>
<keyword evidence="9 10" id="KW-0961">Cell wall biogenesis/degradation</keyword>
<dbReference type="Pfam" id="PF01225">
    <property type="entry name" value="Mur_ligase"/>
    <property type="match status" value="1"/>
</dbReference>
<evidence type="ECO:0000256" key="5">
    <source>
        <dbReference type="ARBA" id="ARBA00022840"/>
    </source>
</evidence>
<keyword evidence="4 10" id="KW-0547">Nucleotide-binding</keyword>
<comment type="catalytic activity">
    <reaction evidence="10 11">
        <text>D-alanyl-D-alanine + UDP-N-acetyl-alpha-D-muramoyl-L-alanyl-gamma-D-glutamyl-meso-2,6-diaminopimelate + ATP = UDP-N-acetyl-alpha-D-muramoyl-L-alanyl-gamma-D-glutamyl-meso-2,6-diaminopimeloyl-D-alanyl-D-alanine + ADP + phosphate + H(+)</text>
        <dbReference type="Rhea" id="RHEA:28374"/>
        <dbReference type="ChEBI" id="CHEBI:15378"/>
        <dbReference type="ChEBI" id="CHEBI:30616"/>
        <dbReference type="ChEBI" id="CHEBI:43474"/>
        <dbReference type="ChEBI" id="CHEBI:57822"/>
        <dbReference type="ChEBI" id="CHEBI:61386"/>
        <dbReference type="ChEBI" id="CHEBI:83905"/>
        <dbReference type="ChEBI" id="CHEBI:456216"/>
        <dbReference type="EC" id="6.3.2.10"/>
    </reaction>
</comment>
<name>A0A1G6ZBM6_9ACTO</name>
<dbReference type="InterPro" id="IPR005863">
    <property type="entry name" value="UDP-N-AcMur_synth"/>
</dbReference>
<evidence type="ECO:0000256" key="7">
    <source>
        <dbReference type="ARBA" id="ARBA00022984"/>
    </source>
</evidence>
<evidence type="ECO:0000256" key="10">
    <source>
        <dbReference type="HAMAP-Rule" id="MF_02019"/>
    </source>
</evidence>
<dbReference type="InterPro" id="IPR051046">
    <property type="entry name" value="MurCDEF_CellWall_CoF430Synth"/>
</dbReference>
<feature type="region of interest" description="Disordered" evidence="12">
    <location>
        <begin position="471"/>
        <end position="501"/>
    </location>
</feature>
<keyword evidence="5 10" id="KW-0067">ATP-binding</keyword>
<feature type="domain" description="Mur ligase central" evidence="15">
    <location>
        <begin position="119"/>
        <end position="308"/>
    </location>
</feature>
<dbReference type="EMBL" id="JAWNFU010000004">
    <property type="protein sequence ID" value="MDY5153883.1"/>
    <property type="molecule type" value="Genomic_DNA"/>
</dbReference>
<evidence type="ECO:0000259" key="13">
    <source>
        <dbReference type="Pfam" id="PF01225"/>
    </source>
</evidence>
<evidence type="ECO:0000256" key="9">
    <source>
        <dbReference type="ARBA" id="ARBA00023316"/>
    </source>
</evidence>
<organism evidence="17 18">
    <name type="scientific">Actinobaculum suis</name>
    <dbReference type="NCBI Taxonomy" id="1657"/>
    <lineage>
        <taxon>Bacteria</taxon>
        <taxon>Bacillati</taxon>
        <taxon>Actinomycetota</taxon>
        <taxon>Actinomycetes</taxon>
        <taxon>Actinomycetales</taxon>
        <taxon>Actinomycetaceae</taxon>
        <taxon>Actinobaculum</taxon>
    </lineage>
</organism>
<dbReference type="SUPFAM" id="SSF63418">
    <property type="entry name" value="MurE/MurF N-terminal domain"/>
    <property type="match status" value="1"/>
</dbReference>
<evidence type="ECO:0000313" key="17">
    <source>
        <dbReference type="EMBL" id="SDE00154.1"/>
    </source>
</evidence>
<dbReference type="InterPro" id="IPR000713">
    <property type="entry name" value="Mur_ligase_N"/>
</dbReference>
<dbReference type="Gene3D" id="3.40.1190.10">
    <property type="entry name" value="Mur-like, catalytic domain"/>
    <property type="match status" value="1"/>
</dbReference>
<comment type="subcellular location">
    <subcellularLocation>
        <location evidence="10 11">Cytoplasm</location>
    </subcellularLocation>
</comment>
<evidence type="ECO:0000256" key="12">
    <source>
        <dbReference type="SAM" id="MobiDB-lite"/>
    </source>
</evidence>
<keyword evidence="18" id="KW-1185">Reference proteome</keyword>
<feature type="domain" description="Mur ligase C-terminal" evidence="14">
    <location>
        <begin position="332"/>
        <end position="456"/>
    </location>
</feature>
<dbReference type="PANTHER" id="PTHR43024:SF1">
    <property type="entry name" value="UDP-N-ACETYLMURAMOYL-TRIPEPTIDE--D-ALANYL-D-ALANINE LIGASE"/>
    <property type="match status" value="1"/>
</dbReference>
<reference evidence="16" key="3">
    <citation type="submission" date="2023-10" db="EMBL/GenBank/DDBJ databases">
        <title>Whole Genome based description of the genera Actinobaculum and Actinotignum reveals a complex phylogenetic relationship within the species included in the genus Actinotignum.</title>
        <authorList>
            <person name="Jensen C.S."/>
            <person name="Dargis R."/>
            <person name="Kemp M."/>
            <person name="Christensen J.J."/>
        </authorList>
    </citation>
    <scope>NUCLEOTIDE SEQUENCE</scope>
    <source>
        <strain evidence="16">Actinobaculum_suis_CCUG19206T</strain>
    </source>
</reference>
<reference evidence="18" key="2">
    <citation type="submission" date="2016-10" db="EMBL/GenBank/DDBJ databases">
        <authorList>
            <person name="Varghese N."/>
        </authorList>
    </citation>
    <scope>NUCLEOTIDE SEQUENCE [LARGE SCALE GENOMIC DNA]</scope>
    <source>
        <strain evidence="18">DSM 20639</strain>
    </source>
</reference>
<comment type="pathway">
    <text evidence="10 11">Cell wall biogenesis; peptidoglycan biosynthesis.</text>
</comment>
<evidence type="ECO:0000259" key="14">
    <source>
        <dbReference type="Pfam" id="PF02875"/>
    </source>
</evidence>
<evidence type="ECO:0000256" key="6">
    <source>
        <dbReference type="ARBA" id="ARBA00022960"/>
    </source>
</evidence>
<sequence>MIEMTLAQVAQAAEGYLTTRGHENVRARAVVRDNREVTPGAIFAAIKGARVDGAKFAGPALQAGAAAVLTTDPECATASGADPRRLIVVEDVPAALGKLARENLRLARAANPQLRVVAVTGSVGKTTTKDLLARILVSRGEVVAPPGSLNNEIGLPLTVLRVDENTATLVAEMGADRIGNISYLCSIAPPDVAVVLAVARAHLGVFGGIENVARAKSELVSNLRPGGTAVLNCDDPRVATMASLAPGKVWRFSAAGNSEADFVAENVRLDENDRAHFRLRGPAGYGSQDVKLGLVGAHQVSNALAAAAGAYALGLAGEEIAAGLAAPAASPHRMDVQWRSGGKYLVIDDSYNANPDSMRAGIAALGRIGTGRRKIAVLGAMLELGEASAAEHRALAAPLAAAGVDYLLTVGAETTPLAESARTHGITVVEAANASGAQAELAGMLRAGDAVLLKGSHSSGVWQIANSFAEDSASGSNENNAAGAGQASDSAVTSSKERERC</sequence>
<dbReference type="InterPro" id="IPR004101">
    <property type="entry name" value="Mur_ligase_C"/>
</dbReference>
<accession>A0A1G6ZBM6</accession>
<dbReference type="Pfam" id="PF02875">
    <property type="entry name" value="Mur_ligase_C"/>
    <property type="match status" value="1"/>
</dbReference>
<protein>
    <recommendedName>
        <fullName evidence="10 11">UDP-N-acetylmuramoyl-tripeptide--D-alanyl-D-alanine ligase</fullName>
        <ecNumber evidence="10 11">6.3.2.10</ecNumber>
    </recommendedName>
    <alternativeName>
        <fullName evidence="10">D-alanyl-D-alanine-adding enzyme</fullName>
    </alternativeName>
</protein>
<dbReference type="GO" id="GO:0047480">
    <property type="term" value="F:UDP-N-acetylmuramoyl-tripeptide-D-alanyl-D-alanine ligase activity"/>
    <property type="evidence" value="ECO:0007669"/>
    <property type="project" value="UniProtKB-UniRule"/>
</dbReference>
<dbReference type="EC" id="6.3.2.10" evidence="10 11"/>
<evidence type="ECO:0000313" key="18">
    <source>
        <dbReference type="Proteomes" id="UP000182744"/>
    </source>
</evidence>
<keyword evidence="7 10" id="KW-0573">Peptidoglycan synthesis</keyword>
<gene>
    <name evidence="10 16" type="primary">murF</name>
    <name evidence="16" type="ORF">R6G71_07505</name>
    <name evidence="17" type="ORF">SAMN05421878_10158</name>
</gene>
<evidence type="ECO:0000256" key="2">
    <source>
        <dbReference type="ARBA" id="ARBA00022598"/>
    </source>
</evidence>
<evidence type="ECO:0000256" key="11">
    <source>
        <dbReference type="RuleBase" id="RU004136"/>
    </source>
</evidence>
<dbReference type="InterPro" id="IPR036565">
    <property type="entry name" value="Mur-like_cat_sf"/>
</dbReference>
<dbReference type="GO" id="GO:0008360">
    <property type="term" value="P:regulation of cell shape"/>
    <property type="evidence" value="ECO:0007669"/>
    <property type="project" value="UniProtKB-KW"/>
</dbReference>
<dbReference type="InterPro" id="IPR036615">
    <property type="entry name" value="Mur_ligase_C_dom_sf"/>
</dbReference>
<reference evidence="17" key="1">
    <citation type="submission" date="2016-10" db="EMBL/GenBank/DDBJ databases">
        <authorList>
            <person name="de Groot N.N."/>
        </authorList>
    </citation>
    <scope>NUCLEOTIDE SEQUENCE [LARGE SCALE GENOMIC DNA]</scope>
    <source>
        <strain evidence="17">DSM 20639</strain>
    </source>
</reference>
<dbReference type="GO" id="GO:0071555">
    <property type="term" value="P:cell wall organization"/>
    <property type="evidence" value="ECO:0007669"/>
    <property type="project" value="UniProtKB-KW"/>
</dbReference>
<dbReference type="UniPathway" id="UPA00219"/>
<dbReference type="AlphaFoldDB" id="A0A1G6ZBM6"/>
<comment type="function">
    <text evidence="10 11">Involved in cell wall formation. Catalyzes the final step in the synthesis of UDP-N-acetylmuramoyl-pentapeptide, the precursor of murein.</text>
</comment>
<dbReference type="Pfam" id="PF08245">
    <property type="entry name" value="Mur_ligase_M"/>
    <property type="match status" value="1"/>
</dbReference>
<evidence type="ECO:0000313" key="16">
    <source>
        <dbReference type="EMBL" id="MDY5153883.1"/>
    </source>
</evidence>
<comment type="similarity">
    <text evidence="10">Belongs to the MurCDEF family. MurF subfamily.</text>
</comment>
<dbReference type="GO" id="GO:0005737">
    <property type="term" value="C:cytoplasm"/>
    <property type="evidence" value="ECO:0007669"/>
    <property type="project" value="UniProtKB-SubCell"/>
</dbReference>
<dbReference type="GO" id="GO:0009252">
    <property type="term" value="P:peptidoglycan biosynthetic process"/>
    <property type="evidence" value="ECO:0007669"/>
    <property type="project" value="UniProtKB-UniRule"/>
</dbReference>
<keyword evidence="6 10" id="KW-0133">Cell shape</keyword>
<dbReference type="Gene3D" id="3.40.1390.10">
    <property type="entry name" value="MurE/MurF, N-terminal domain"/>
    <property type="match status" value="1"/>
</dbReference>
<evidence type="ECO:0000256" key="1">
    <source>
        <dbReference type="ARBA" id="ARBA00022490"/>
    </source>
</evidence>
<feature type="domain" description="Mur ligase N-terminal catalytic" evidence="13">
    <location>
        <begin position="33"/>
        <end position="102"/>
    </location>
</feature>